<organism evidence="1 2">
    <name type="scientific">Lentinula raphanica</name>
    <dbReference type="NCBI Taxonomy" id="153919"/>
    <lineage>
        <taxon>Eukaryota</taxon>
        <taxon>Fungi</taxon>
        <taxon>Dikarya</taxon>
        <taxon>Basidiomycota</taxon>
        <taxon>Agaricomycotina</taxon>
        <taxon>Agaricomycetes</taxon>
        <taxon>Agaricomycetidae</taxon>
        <taxon>Agaricales</taxon>
        <taxon>Marasmiineae</taxon>
        <taxon>Omphalotaceae</taxon>
        <taxon>Lentinula</taxon>
    </lineage>
</organism>
<protein>
    <submittedName>
        <fullName evidence="1">Uncharacterized protein</fullName>
    </submittedName>
</protein>
<reference evidence="1" key="1">
    <citation type="submission" date="2022-08" db="EMBL/GenBank/DDBJ databases">
        <authorList>
            <consortium name="DOE Joint Genome Institute"/>
            <person name="Min B."/>
            <person name="Riley R."/>
            <person name="Sierra-Patev S."/>
            <person name="Naranjo-Ortiz M."/>
            <person name="Looney B."/>
            <person name="Konkel Z."/>
            <person name="Slot J.C."/>
            <person name="Sakamoto Y."/>
            <person name="Steenwyk J.L."/>
            <person name="Rokas A."/>
            <person name="Carro J."/>
            <person name="Camarero S."/>
            <person name="Ferreira P."/>
            <person name="Molpeceres G."/>
            <person name="Ruiz-Duenas F.J."/>
            <person name="Serrano A."/>
            <person name="Henrissat B."/>
            <person name="Drula E."/>
            <person name="Hughes K.W."/>
            <person name="Mata J.L."/>
            <person name="Ishikawa N.K."/>
            <person name="Vargas-Isla R."/>
            <person name="Ushijima S."/>
            <person name="Smith C.A."/>
            <person name="Ahrendt S."/>
            <person name="Andreopoulos W."/>
            <person name="He G."/>
            <person name="Labutti K."/>
            <person name="Lipzen A."/>
            <person name="Ng V."/>
            <person name="Sandor L."/>
            <person name="Barry K."/>
            <person name="Martinez A.T."/>
            <person name="Xiao Y."/>
            <person name="Gibbons J.G."/>
            <person name="Terashima K."/>
            <person name="Hibbett D.S."/>
            <person name="Grigoriev I.V."/>
        </authorList>
    </citation>
    <scope>NUCLEOTIDE SEQUENCE</scope>
    <source>
        <strain evidence="1">TFB9207</strain>
    </source>
</reference>
<accession>A0AA38NY12</accession>
<name>A0AA38NY12_9AGAR</name>
<dbReference type="Proteomes" id="UP001163846">
    <property type="component" value="Unassembled WGS sequence"/>
</dbReference>
<proteinExistence type="predicted"/>
<gene>
    <name evidence="1" type="ORF">F5878DRAFT_666284</name>
</gene>
<dbReference type="AlphaFoldDB" id="A0AA38NY12"/>
<keyword evidence="2" id="KW-1185">Reference proteome</keyword>
<sequence length="368" mass="41021">MDLEDAFGLLDLVDNNLAPSSNPIDGSNPLQDVDLLFQGPGGQTFTAVSDAEYATLASQIWDFDLSAFSCGPASIGEDISVPFSTSTLLCEPILMSQSTGHLSLLSEHDYHTSNHMNPILPSTLSLTSSLEPQHLASPLSPVPPNRILNRRQRISSKPYTVHRNATPVPRPIKRSSSICVAPTFTAFCETVIGVDPEKLIFQPERSMSLFRRYERFRMMRDTLSYLGLTRGATWKALALITITYSDGHQETLTDILQACKWREHTWNDKTTYFEWAENAHKWSWDYEKYPSSPMVHAIMYRPGIFSTTGKGSSMHSTIPATSLIVLNPKQNMLGARDQGVECYAAELTQETLKNKRLVIGLHLIEAIA</sequence>
<evidence type="ECO:0000313" key="2">
    <source>
        <dbReference type="Proteomes" id="UP001163846"/>
    </source>
</evidence>
<evidence type="ECO:0000313" key="1">
    <source>
        <dbReference type="EMBL" id="KAJ3832743.1"/>
    </source>
</evidence>
<dbReference type="EMBL" id="MU806865">
    <property type="protein sequence ID" value="KAJ3832743.1"/>
    <property type="molecule type" value="Genomic_DNA"/>
</dbReference>
<comment type="caution">
    <text evidence="1">The sequence shown here is derived from an EMBL/GenBank/DDBJ whole genome shotgun (WGS) entry which is preliminary data.</text>
</comment>